<dbReference type="InterPro" id="IPR002882">
    <property type="entry name" value="CofD"/>
</dbReference>
<dbReference type="NCBIfam" id="TIGR01819">
    <property type="entry name" value="F420_cofD"/>
    <property type="match status" value="1"/>
</dbReference>
<sequence>MQPTLSSTGSSSVNGQPPRITVLAGGVGGATFLLGVREVAQRLGAEVTAIINTGDDATMHGLRVCPDLDSVMYTLGGAHDPGRGWGQVGETWVVGAELKEYAAGPTWFNLGDKDIATHLVRTQMLDAGFGLADVTAALCHRWQPGISLLPMTDQRCETHVVADVPDDDGAVATRAIHFQEWWVRWRADVPTHEFVQIGIEQAKPAPGVLDAINNADVVLLAPSNPIVSIGTILAIQGIGDAVRATKAPVIGLSPIIDGAPIRGMADKCLRTVGVESTAAAVAQHYGARSAGGVLDGWLVHDGDPLPEGEIASRAVPLLMSDVSATAAMVDEALRLADAVRA</sequence>
<dbReference type="CDD" id="cd07186">
    <property type="entry name" value="CofD_like"/>
    <property type="match status" value="1"/>
</dbReference>
<dbReference type="SUPFAM" id="SSF142338">
    <property type="entry name" value="CofD-like"/>
    <property type="match status" value="1"/>
</dbReference>
<dbReference type="Gene3D" id="1.10.8.240">
    <property type="entry name" value="CofD-like domain"/>
    <property type="match status" value="1"/>
</dbReference>
<dbReference type="Pfam" id="PF01933">
    <property type="entry name" value="CofD"/>
    <property type="match status" value="1"/>
</dbReference>
<dbReference type="Proteomes" id="UP000237752">
    <property type="component" value="Unassembled WGS sequence"/>
</dbReference>
<evidence type="ECO:0000313" key="3">
    <source>
        <dbReference type="EMBL" id="PRZ38601.1"/>
    </source>
</evidence>
<evidence type="ECO:0000256" key="1">
    <source>
        <dbReference type="ARBA" id="ARBA00022679"/>
    </source>
</evidence>
<accession>A0A2T0ZQI3</accession>
<dbReference type="PANTHER" id="PTHR43007">
    <property type="entry name" value="2-PHOSPHO-L-LACTATE TRANSFERASE"/>
    <property type="match status" value="1"/>
</dbReference>
<comment type="caution">
    <text evidence="3">The sequence shown here is derived from an EMBL/GenBank/DDBJ whole genome shotgun (WGS) entry which is preliminary data.</text>
</comment>
<reference evidence="3 4" key="1">
    <citation type="submission" date="2018-03" db="EMBL/GenBank/DDBJ databases">
        <title>Genomic Encyclopedia of Archaeal and Bacterial Type Strains, Phase II (KMG-II): from individual species to whole genera.</title>
        <authorList>
            <person name="Goeker M."/>
        </authorList>
    </citation>
    <scope>NUCLEOTIDE SEQUENCE [LARGE SCALE GENOMIC DNA]</scope>
    <source>
        <strain evidence="3 4">DSM 100065</strain>
    </source>
</reference>
<organism evidence="3 4">
    <name type="scientific">Antricoccus suffuscus</name>
    <dbReference type="NCBI Taxonomy" id="1629062"/>
    <lineage>
        <taxon>Bacteria</taxon>
        <taxon>Bacillati</taxon>
        <taxon>Actinomycetota</taxon>
        <taxon>Actinomycetes</taxon>
        <taxon>Geodermatophilales</taxon>
        <taxon>Antricoccaceae</taxon>
        <taxon>Antricoccus</taxon>
    </lineage>
</organism>
<dbReference type="AlphaFoldDB" id="A0A2T0ZQI3"/>
<dbReference type="GO" id="GO:0000287">
    <property type="term" value="F:magnesium ion binding"/>
    <property type="evidence" value="ECO:0007669"/>
    <property type="project" value="InterPro"/>
</dbReference>
<evidence type="ECO:0000313" key="4">
    <source>
        <dbReference type="Proteomes" id="UP000237752"/>
    </source>
</evidence>
<dbReference type="RefSeq" id="WP_202862691.1">
    <property type="nucleotide sequence ID" value="NZ_PVUE01000020.1"/>
</dbReference>
<dbReference type="Gene3D" id="3.40.50.10680">
    <property type="entry name" value="CofD-like domains"/>
    <property type="match status" value="1"/>
</dbReference>
<proteinExistence type="inferred from homology"/>
<dbReference type="PANTHER" id="PTHR43007:SF1">
    <property type="entry name" value="2-PHOSPHO-L-LACTATE TRANSFERASE"/>
    <property type="match status" value="1"/>
</dbReference>
<protein>
    <submittedName>
        <fullName evidence="3">LPPG:FO 2-phospho-L-lactate transferase</fullName>
    </submittedName>
</protein>
<dbReference type="GO" id="GO:0043743">
    <property type="term" value="F:LPPG:FO 2-phospho-L-lactate transferase activity"/>
    <property type="evidence" value="ECO:0007669"/>
    <property type="project" value="InterPro"/>
</dbReference>
<keyword evidence="2" id="KW-0460">Magnesium</keyword>
<evidence type="ECO:0000256" key="2">
    <source>
        <dbReference type="ARBA" id="ARBA00022842"/>
    </source>
</evidence>
<dbReference type="InterPro" id="IPR010115">
    <property type="entry name" value="FbiA/CofD"/>
</dbReference>
<gene>
    <name evidence="3" type="ORF">CLV47_12068</name>
</gene>
<dbReference type="EMBL" id="PVUE01000020">
    <property type="protein sequence ID" value="PRZ38601.1"/>
    <property type="molecule type" value="Genomic_DNA"/>
</dbReference>
<dbReference type="InterPro" id="IPR038136">
    <property type="entry name" value="CofD-like_dom_sf"/>
</dbReference>
<keyword evidence="1 3" id="KW-0808">Transferase</keyword>
<keyword evidence="4" id="KW-1185">Reference proteome</keyword>
<dbReference type="HAMAP" id="MF_01257">
    <property type="entry name" value="CofD"/>
    <property type="match status" value="1"/>
</dbReference>
<name>A0A2T0ZQI3_9ACTN</name>